<sequence length="74" mass="8595">MNEIANQQTKITPEADWEKAKPEVLPKPTYWPFFLVMGLTFMFWGMLTTWVILTAGILIFITALAGWINILRHE</sequence>
<evidence type="ECO:0000313" key="2">
    <source>
        <dbReference type="EMBL" id="MVN22516.1"/>
    </source>
</evidence>
<evidence type="ECO:0008006" key="4">
    <source>
        <dbReference type="Google" id="ProtNLM"/>
    </source>
</evidence>
<name>A0A7K1SYW7_9SPHI</name>
<gene>
    <name evidence="2" type="ORF">GO621_13340</name>
</gene>
<keyword evidence="1" id="KW-0812">Transmembrane</keyword>
<keyword evidence="1" id="KW-1133">Transmembrane helix</keyword>
<dbReference type="AlphaFoldDB" id="A0A7K1SYW7"/>
<evidence type="ECO:0000313" key="3">
    <source>
        <dbReference type="Proteomes" id="UP000462014"/>
    </source>
</evidence>
<dbReference type="RefSeq" id="WP_157567850.1">
    <property type="nucleotide sequence ID" value="NZ_WPIK01000011.1"/>
</dbReference>
<organism evidence="2 3">
    <name type="scientific">Mucilaginibacter arboris</name>
    <dbReference type="NCBI Taxonomy" id="2682090"/>
    <lineage>
        <taxon>Bacteria</taxon>
        <taxon>Pseudomonadati</taxon>
        <taxon>Bacteroidota</taxon>
        <taxon>Sphingobacteriia</taxon>
        <taxon>Sphingobacteriales</taxon>
        <taxon>Sphingobacteriaceae</taxon>
        <taxon>Mucilaginibacter</taxon>
    </lineage>
</organism>
<feature type="transmembrane region" description="Helical" evidence="1">
    <location>
        <begin position="29"/>
        <end position="46"/>
    </location>
</feature>
<keyword evidence="1" id="KW-0472">Membrane</keyword>
<proteinExistence type="predicted"/>
<reference evidence="2 3" key="1">
    <citation type="submission" date="2019-12" db="EMBL/GenBank/DDBJ databases">
        <title>Mucilaginibacter sp. HMF7410 genome sequencing and assembly.</title>
        <authorList>
            <person name="Kang H."/>
            <person name="Cha I."/>
            <person name="Kim H."/>
            <person name="Joh K."/>
        </authorList>
    </citation>
    <scope>NUCLEOTIDE SEQUENCE [LARGE SCALE GENOMIC DNA]</scope>
    <source>
        <strain evidence="2 3">HMF7410</strain>
    </source>
</reference>
<feature type="transmembrane region" description="Helical" evidence="1">
    <location>
        <begin position="52"/>
        <end position="71"/>
    </location>
</feature>
<dbReference type="EMBL" id="WPIK01000011">
    <property type="protein sequence ID" value="MVN22516.1"/>
    <property type="molecule type" value="Genomic_DNA"/>
</dbReference>
<keyword evidence="3" id="KW-1185">Reference proteome</keyword>
<comment type="caution">
    <text evidence="2">The sequence shown here is derived from an EMBL/GenBank/DDBJ whole genome shotgun (WGS) entry which is preliminary data.</text>
</comment>
<dbReference type="Gene3D" id="1.10.287.70">
    <property type="match status" value="1"/>
</dbReference>
<evidence type="ECO:0000256" key="1">
    <source>
        <dbReference type="SAM" id="Phobius"/>
    </source>
</evidence>
<dbReference type="Proteomes" id="UP000462014">
    <property type="component" value="Unassembled WGS sequence"/>
</dbReference>
<protein>
    <recommendedName>
        <fullName evidence="4">Cytochrome c oxidase polypeptide IV</fullName>
    </recommendedName>
</protein>
<accession>A0A7K1SYW7</accession>